<evidence type="ECO:0000313" key="2">
    <source>
        <dbReference type="Proteomes" id="UP000540412"/>
    </source>
</evidence>
<keyword evidence="2" id="KW-1185">Reference proteome</keyword>
<dbReference type="RefSeq" id="WP_040750824.1">
    <property type="nucleotide sequence ID" value="NZ_JACHIT010000002.1"/>
</dbReference>
<dbReference type="Gene3D" id="3.10.450.50">
    <property type="match status" value="1"/>
</dbReference>
<sequence length="134" mass="15051">MNSVDEAIKREVRALHADLECWLGTDASADVFDRFAAQQHPELSVVTVSGAVMPRATLLAGLRSARNTVPRLTIEISDLEPLVITTDYALVRFLERHRRDAESDDRVTTALLHRDVAARNGLRWHTVHETVRAE</sequence>
<evidence type="ECO:0008006" key="3">
    <source>
        <dbReference type="Google" id="ProtNLM"/>
    </source>
</evidence>
<accession>A0A7W9PI18</accession>
<dbReference type="InterPro" id="IPR016918">
    <property type="entry name" value="UCP029394"/>
</dbReference>
<name>A0A7W9PI18_9NOCA</name>
<evidence type="ECO:0000313" key="1">
    <source>
        <dbReference type="EMBL" id="MBB5916270.1"/>
    </source>
</evidence>
<dbReference type="InterPro" id="IPR032710">
    <property type="entry name" value="NTF2-like_dom_sf"/>
</dbReference>
<dbReference type="AlphaFoldDB" id="A0A7W9PI18"/>
<comment type="caution">
    <text evidence="1">The sequence shown here is derived from an EMBL/GenBank/DDBJ whole genome shotgun (WGS) entry which is preliminary data.</text>
</comment>
<proteinExistence type="predicted"/>
<dbReference type="PIRSF" id="PIRSF029394">
    <property type="entry name" value="UCP029394"/>
    <property type="match status" value="1"/>
</dbReference>
<gene>
    <name evidence="1" type="ORF">BJY24_005182</name>
</gene>
<protein>
    <recommendedName>
        <fullName evidence="3">DUF4440 domain-containing protein</fullName>
    </recommendedName>
</protein>
<dbReference type="EMBL" id="JACHIT010000002">
    <property type="protein sequence ID" value="MBB5916270.1"/>
    <property type="molecule type" value="Genomic_DNA"/>
</dbReference>
<reference evidence="1 2" key="1">
    <citation type="submission" date="2020-08" db="EMBL/GenBank/DDBJ databases">
        <title>Sequencing the genomes of 1000 actinobacteria strains.</title>
        <authorList>
            <person name="Klenk H.-P."/>
        </authorList>
    </citation>
    <scope>NUCLEOTIDE SEQUENCE [LARGE SCALE GENOMIC DNA]</scope>
    <source>
        <strain evidence="1 2">DSM 43582</strain>
    </source>
</reference>
<organism evidence="1 2">
    <name type="scientific">Nocardia transvalensis</name>
    <dbReference type="NCBI Taxonomy" id="37333"/>
    <lineage>
        <taxon>Bacteria</taxon>
        <taxon>Bacillati</taxon>
        <taxon>Actinomycetota</taxon>
        <taxon>Actinomycetes</taxon>
        <taxon>Mycobacteriales</taxon>
        <taxon>Nocardiaceae</taxon>
        <taxon>Nocardia</taxon>
    </lineage>
</organism>
<dbReference type="SUPFAM" id="SSF54427">
    <property type="entry name" value="NTF2-like"/>
    <property type="match status" value="1"/>
</dbReference>
<dbReference type="Proteomes" id="UP000540412">
    <property type="component" value="Unassembled WGS sequence"/>
</dbReference>